<name>A0A059F2Q5_9MICR</name>
<gene>
    <name evidence="2" type="ORF">H312_01142</name>
</gene>
<keyword evidence="1" id="KW-0472">Membrane</keyword>
<evidence type="ECO:0000256" key="1">
    <source>
        <dbReference type="SAM" id="Phobius"/>
    </source>
</evidence>
<dbReference type="AlphaFoldDB" id="A0A059F2Q5"/>
<evidence type="ECO:0000313" key="2">
    <source>
        <dbReference type="EMBL" id="KCZ81387.1"/>
    </source>
</evidence>
<proteinExistence type="predicted"/>
<reference evidence="2 3" key="2">
    <citation type="submission" date="2014-03" db="EMBL/GenBank/DDBJ databases">
        <title>The Genome Sequence of Anncaliia algerae insect isolate PRA339.</title>
        <authorList>
            <consortium name="The Broad Institute Genome Sequencing Platform"/>
            <consortium name="The Broad Institute Genome Sequencing Center for Infectious Disease"/>
            <person name="Cuomo C."/>
            <person name="Becnel J."/>
            <person name="Sanscrainte N."/>
            <person name="Walker B."/>
            <person name="Young S.K."/>
            <person name="Zeng Q."/>
            <person name="Gargeya S."/>
            <person name="Fitzgerald M."/>
            <person name="Haas B."/>
            <person name="Abouelleil A."/>
            <person name="Alvarado L."/>
            <person name="Arachchi H.M."/>
            <person name="Berlin A.M."/>
            <person name="Chapman S.B."/>
            <person name="Dewar J."/>
            <person name="Goldberg J."/>
            <person name="Griggs A."/>
            <person name="Gujja S."/>
            <person name="Hansen M."/>
            <person name="Howarth C."/>
            <person name="Imamovic A."/>
            <person name="Larimer J."/>
            <person name="McCowan C."/>
            <person name="Murphy C."/>
            <person name="Neiman D."/>
            <person name="Pearson M."/>
            <person name="Priest M."/>
            <person name="Roberts A."/>
            <person name="Saif S."/>
            <person name="Shea T."/>
            <person name="Sisk P."/>
            <person name="Sykes S."/>
            <person name="Wortman J."/>
            <person name="Nusbaum C."/>
            <person name="Birren B."/>
        </authorList>
    </citation>
    <scope>NUCLEOTIDE SEQUENCE [LARGE SCALE GENOMIC DNA]</scope>
    <source>
        <strain evidence="2 3">PRA339</strain>
    </source>
</reference>
<keyword evidence="1" id="KW-1133">Transmembrane helix</keyword>
<keyword evidence="3" id="KW-1185">Reference proteome</keyword>
<dbReference type="VEuPathDB" id="MicrosporidiaDB:H312_01142"/>
<dbReference type="HOGENOM" id="CLU_2263100_0_0_1"/>
<feature type="transmembrane region" description="Helical" evidence="1">
    <location>
        <begin position="83"/>
        <end position="102"/>
    </location>
</feature>
<sequence length="103" mass="12454">MKYKVNIFINNIGYQKSSHQHQIEERKSSNIKYNQGHRVERVWVLDLVERTLQRSIILTALNTRKYDSLCFIIKMYFHQDSTLYTYCLNHIMGLICTLRIFYC</sequence>
<protein>
    <submittedName>
        <fullName evidence="2">Uncharacterized protein</fullName>
    </submittedName>
</protein>
<reference evidence="3" key="1">
    <citation type="submission" date="2013-02" db="EMBL/GenBank/DDBJ databases">
        <authorList>
            <consortium name="The Broad Institute Genome Sequencing Platform"/>
            <person name="Cuomo C."/>
            <person name="Becnel J."/>
            <person name="Sanscrainte N."/>
            <person name="Walker B."/>
            <person name="Young S.K."/>
            <person name="Zeng Q."/>
            <person name="Gargeya S."/>
            <person name="Fitzgerald M."/>
            <person name="Haas B."/>
            <person name="Abouelleil A."/>
            <person name="Alvarado L."/>
            <person name="Arachchi H.M."/>
            <person name="Berlin A.M."/>
            <person name="Chapman S.B."/>
            <person name="Dewar J."/>
            <person name="Goldberg J."/>
            <person name="Griggs A."/>
            <person name="Gujja S."/>
            <person name="Hansen M."/>
            <person name="Howarth C."/>
            <person name="Imamovic A."/>
            <person name="Larimer J."/>
            <person name="McCowan C."/>
            <person name="Murphy C."/>
            <person name="Neiman D."/>
            <person name="Pearson M."/>
            <person name="Priest M."/>
            <person name="Roberts A."/>
            <person name="Saif S."/>
            <person name="Shea T."/>
            <person name="Sisk P."/>
            <person name="Sykes S."/>
            <person name="Wortman J."/>
            <person name="Nusbaum C."/>
            <person name="Birren B."/>
        </authorList>
    </citation>
    <scope>NUCLEOTIDE SEQUENCE [LARGE SCALE GENOMIC DNA]</scope>
    <source>
        <strain evidence="3">PRA339</strain>
    </source>
</reference>
<dbReference type="Proteomes" id="UP000030655">
    <property type="component" value="Unassembled WGS sequence"/>
</dbReference>
<keyword evidence="1" id="KW-0812">Transmembrane</keyword>
<accession>A0A059F2Q5</accession>
<organism evidence="2 3">
    <name type="scientific">Anncaliia algerae PRA339</name>
    <dbReference type="NCBI Taxonomy" id="1288291"/>
    <lineage>
        <taxon>Eukaryota</taxon>
        <taxon>Fungi</taxon>
        <taxon>Fungi incertae sedis</taxon>
        <taxon>Microsporidia</taxon>
        <taxon>Tubulinosematoidea</taxon>
        <taxon>Tubulinosematidae</taxon>
        <taxon>Anncaliia</taxon>
    </lineage>
</organism>
<evidence type="ECO:0000313" key="3">
    <source>
        <dbReference type="Proteomes" id="UP000030655"/>
    </source>
</evidence>
<dbReference type="EMBL" id="KK365143">
    <property type="protein sequence ID" value="KCZ81387.1"/>
    <property type="molecule type" value="Genomic_DNA"/>
</dbReference>